<evidence type="ECO:0000256" key="5">
    <source>
        <dbReference type="ARBA" id="ARBA00022786"/>
    </source>
</evidence>
<reference evidence="15 16" key="1">
    <citation type="submission" date="2015-12" db="EMBL/GenBank/DDBJ databases">
        <title>Dictyostelia acquired genes for synthesis and detection of signals that induce cell-type specialization by lateral gene transfer from prokaryotes.</title>
        <authorList>
            <person name="Gloeckner G."/>
            <person name="Schaap P."/>
        </authorList>
    </citation>
    <scope>NUCLEOTIDE SEQUENCE [LARGE SCALE GENOMIC DNA]</scope>
    <source>
        <strain evidence="15 16">TK</strain>
    </source>
</reference>
<dbReference type="GO" id="GO:0006508">
    <property type="term" value="P:proteolysis"/>
    <property type="evidence" value="ECO:0007669"/>
    <property type="project" value="UniProtKB-KW"/>
</dbReference>
<evidence type="ECO:0000256" key="3">
    <source>
        <dbReference type="ARBA" id="ARBA00012759"/>
    </source>
</evidence>
<feature type="active site" evidence="12">
    <location>
        <position position="122"/>
    </location>
</feature>
<dbReference type="EC" id="3.4.19.12" evidence="3"/>
<dbReference type="PROSITE" id="PS50957">
    <property type="entry name" value="JOSEPHIN"/>
    <property type="match status" value="1"/>
</dbReference>
<name>A0A151ZAJ9_TIELA</name>
<evidence type="ECO:0000256" key="11">
    <source>
        <dbReference type="PIRSR" id="PIRSR633865-1"/>
    </source>
</evidence>
<dbReference type="PANTHER" id="PTHR14159">
    <property type="entry name" value="ATAXIN-3-RELATED"/>
    <property type="match status" value="1"/>
</dbReference>
<dbReference type="InterPro" id="IPR033865">
    <property type="entry name" value="Ataxin-3"/>
</dbReference>
<keyword evidence="4" id="KW-0645">Protease</keyword>
<dbReference type="EMBL" id="LODT01000035">
    <property type="protein sequence ID" value="KYQ90967.1"/>
    <property type="molecule type" value="Genomic_DNA"/>
</dbReference>
<feature type="active site" evidence="11 12">
    <location>
        <position position="137"/>
    </location>
</feature>
<dbReference type="AlphaFoldDB" id="A0A151ZAJ9"/>
<evidence type="ECO:0000256" key="1">
    <source>
        <dbReference type="ARBA" id="ARBA00000707"/>
    </source>
</evidence>
<keyword evidence="9" id="KW-0804">Transcription</keyword>
<evidence type="ECO:0000256" key="4">
    <source>
        <dbReference type="ARBA" id="ARBA00022670"/>
    </source>
</evidence>
<dbReference type="SMART" id="SM01246">
    <property type="entry name" value="Josephin"/>
    <property type="match status" value="1"/>
</dbReference>
<feature type="active site" evidence="12">
    <location>
        <position position="17"/>
    </location>
</feature>
<evidence type="ECO:0000256" key="8">
    <source>
        <dbReference type="ARBA" id="ARBA00023015"/>
    </source>
</evidence>
<feature type="active site" description="Nucleophile" evidence="11">
    <location>
        <position position="17"/>
    </location>
</feature>
<evidence type="ECO:0000256" key="6">
    <source>
        <dbReference type="ARBA" id="ARBA00022801"/>
    </source>
</evidence>
<evidence type="ECO:0000256" key="12">
    <source>
        <dbReference type="PROSITE-ProRule" id="PRU00331"/>
    </source>
</evidence>
<dbReference type="InterPro" id="IPR006155">
    <property type="entry name" value="Josephin"/>
</dbReference>
<evidence type="ECO:0000256" key="9">
    <source>
        <dbReference type="ARBA" id="ARBA00023163"/>
    </source>
</evidence>
<dbReference type="Proteomes" id="UP000076078">
    <property type="component" value="Unassembled WGS sequence"/>
</dbReference>
<dbReference type="PANTHER" id="PTHR14159:SF0">
    <property type="entry name" value="ATAXIN-3-RELATED"/>
    <property type="match status" value="1"/>
</dbReference>
<comment type="caution">
    <text evidence="15">The sequence shown here is derived from an EMBL/GenBank/DDBJ whole genome shotgun (WGS) entry which is preliminary data.</text>
</comment>
<feature type="domain" description="Josephin" evidence="14">
    <location>
        <begin position="4"/>
        <end position="184"/>
    </location>
</feature>
<evidence type="ECO:0000256" key="7">
    <source>
        <dbReference type="ARBA" id="ARBA00022807"/>
    </source>
</evidence>
<evidence type="ECO:0000259" key="14">
    <source>
        <dbReference type="PROSITE" id="PS50957"/>
    </source>
</evidence>
<dbReference type="GO" id="GO:0005634">
    <property type="term" value="C:nucleus"/>
    <property type="evidence" value="ECO:0007669"/>
    <property type="project" value="UniProtKB-SubCell"/>
</dbReference>
<comment type="subcellular location">
    <subcellularLocation>
        <location evidence="2">Nucleus</location>
    </subcellularLocation>
</comment>
<feature type="compositionally biased region" description="Polar residues" evidence="13">
    <location>
        <begin position="195"/>
        <end position="207"/>
    </location>
</feature>
<evidence type="ECO:0000313" key="15">
    <source>
        <dbReference type="EMBL" id="KYQ90967.1"/>
    </source>
</evidence>
<dbReference type="Gene3D" id="3.90.70.40">
    <property type="match status" value="1"/>
</dbReference>
<keyword evidence="8" id="KW-0805">Transcription regulation</keyword>
<evidence type="ECO:0000256" key="2">
    <source>
        <dbReference type="ARBA" id="ARBA00004123"/>
    </source>
</evidence>
<comment type="catalytic activity">
    <reaction evidence="1">
        <text>Thiol-dependent hydrolysis of ester, thioester, amide, peptide and isopeptide bonds formed by the C-terminal Gly of ubiquitin (a 76-residue protein attached to proteins as an intracellular targeting signal).</text>
        <dbReference type="EC" id="3.4.19.12"/>
    </reaction>
</comment>
<dbReference type="Pfam" id="PF02809">
    <property type="entry name" value="UIM"/>
    <property type="match status" value="2"/>
</dbReference>
<dbReference type="GO" id="GO:0004843">
    <property type="term" value="F:cysteine-type deubiquitinase activity"/>
    <property type="evidence" value="ECO:0007669"/>
    <property type="project" value="UniProtKB-EC"/>
</dbReference>
<dbReference type="Gene3D" id="1.10.287.10">
    <property type="entry name" value="S15/NS1, RNA-binding"/>
    <property type="match status" value="1"/>
</dbReference>
<feature type="region of interest" description="Disordered" evidence="13">
    <location>
        <begin position="191"/>
        <end position="211"/>
    </location>
</feature>
<protein>
    <recommendedName>
        <fullName evidence="3">ubiquitinyl hydrolase 1</fullName>
        <ecNumber evidence="3">3.4.19.12</ecNumber>
    </recommendedName>
</protein>
<keyword evidence="6 12" id="KW-0378">Hydrolase</keyword>
<keyword evidence="10" id="KW-0539">Nucleus</keyword>
<dbReference type="InterPro" id="IPR003903">
    <property type="entry name" value="UIM_dom"/>
</dbReference>
<dbReference type="PROSITE" id="PS50330">
    <property type="entry name" value="UIM"/>
    <property type="match status" value="1"/>
</dbReference>
<feature type="active site" description="Proton acceptor" evidence="11">
    <location>
        <position position="122"/>
    </location>
</feature>
<keyword evidence="5" id="KW-0833">Ubl conjugation pathway</keyword>
<dbReference type="OrthoDB" id="10063692at2759"/>
<dbReference type="GO" id="GO:0016579">
    <property type="term" value="P:protein deubiquitination"/>
    <property type="evidence" value="ECO:0007669"/>
    <property type="project" value="InterPro"/>
</dbReference>
<evidence type="ECO:0000256" key="10">
    <source>
        <dbReference type="ARBA" id="ARBA00023242"/>
    </source>
</evidence>
<dbReference type="PRINTS" id="PR01233">
    <property type="entry name" value="JOSEPHIN"/>
</dbReference>
<evidence type="ECO:0000256" key="13">
    <source>
        <dbReference type="SAM" id="MobiDB-lite"/>
    </source>
</evidence>
<accession>A0A151ZAJ9</accession>
<dbReference type="Pfam" id="PF02099">
    <property type="entry name" value="Josephin"/>
    <property type="match status" value="1"/>
</dbReference>
<sequence length="306" mass="35014">MATGTTVYWEKQVAALCAVHSLNTLLQGSYFTEVDLASIAHQLDSNERDVMMESGMGSNDFIKFVAEDSGNVSDDGNYSIQVLESALKSFNLTCQSINNKEIQDVIKNPLNETGFICHLQSHWFTLRKINNNWFNLNSLLKNGPEYLSNFYVSLFLETLRSDHWNIFVVRGTYPTIVPFSDAEHGKWLTVKNEPSKQSNNRPTQKSPFNVYDDDDEELKQALKYSLQYEDNLQDTQALKNRGVISTDQFNDLFSQFNNQHSQGGENRMYLNPRNNQTMNNDYVLLDDDDDDDEELKKAIAASLQQN</sequence>
<organism evidence="15 16">
    <name type="scientific">Tieghemostelium lacteum</name>
    <name type="common">Slime mold</name>
    <name type="synonym">Dictyostelium lacteum</name>
    <dbReference type="NCBI Taxonomy" id="361077"/>
    <lineage>
        <taxon>Eukaryota</taxon>
        <taxon>Amoebozoa</taxon>
        <taxon>Evosea</taxon>
        <taxon>Eumycetozoa</taxon>
        <taxon>Dictyostelia</taxon>
        <taxon>Dictyosteliales</taxon>
        <taxon>Raperosteliaceae</taxon>
        <taxon>Tieghemostelium</taxon>
    </lineage>
</organism>
<keyword evidence="16" id="KW-1185">Reference proteome</keyword>
<keyword evidence="7" id="KW-0788">Thiol protease</keyword>
<gene>
    <name evidence="15" type="ORF">DLAC_07851</name>
</gene>
<dbReference type="InParanoid" id="A0A151ZAJ9"/>
<proteinExistence type="predicted"/>
<dbReference type="STRING" id="361077.A0A151ZAJ9"/>
<evidence type="ECO:0000313" key="16">
    <source>
        <dbReference type="Proteomes" id="UP000076078"/>
    </source>
</evidence>